<organism evidence="1 2">
    <name type="scientific">Ficus carica</name>
    <name type="common">Common fig</name>
    <dbReference type="NCBI Taxonomy" id="3494"/>
    <lineage>
        <taxon>Eukaryota</taxon>
        <taxon>Viridiplantae</taxon>
        <taxon>Streptophyta</taxon>
        <taxon>Embryophyta</taxon>
        <taxon>Tracheophyta</taxon>
        <taxon>Spermatophyta</taxon>
        <taxon>Magnoliopsida</taxon>
        <taxon>eudicotyledons</taxon>
        <taxon>Gunneridae</taxon>
        <taxon>Pentapetalae</taxon>
        <taxon>rosids</taxon>
        <taxon>fabids</taxon>
        <taxon>Rosales</taxon>
        <taxon>Moraceae</taxon>
        <taxon>Ficeae</taxon>
        <taxon>Ficus</taxon>
    </lineage>
</organism>
<keyword evidence="2" id="KW-1185">Reference proteome</keyword>
<dbReference type="EMBL" id="BTGU01000466">
    <property type="protein sequence ID" value="GMN67535.1"/>
    <property type="molecule type" value="Genomic_DNA"/>
</dbReference>
<evidence type="ECO:0000313" key="2">
    <source>
        <dbReference type="Proteomes" id="UP001187192"/>
    </source>
</evidence>
<protein>
    <submittedName>
        <fullName evidence="1">Uncharacterized protein</fullName>
    </submittedName>
</protein>
<gene>
    <name evidence="1" type="ORF">TIFTF001_036595</name>
</gene>
<sequence length="67" mass="7340">MGPGRAVILGWPVKGPNSVVRKPQELGCLQRRIGTTQTTGRNASGDRRSTEALSSYRLDRTVGKFRV</sequence>
<accession>A0AA88JB99</accession>
<dbReference type="Proteomes" id="UP001187192">
    <property type="component" value="Unassembled WGS sequence"/>
</dbReference>
<comment type="caution">
    <text evidence="1">The sequence shown here is derived from an EMBL/GenBank/DDBJ whole genome shotgun (WGS) entry which is preliminary data.</text>
</comment>
<dbReference type="AlphaFoldDB" id="A0AA88JB99"/>
<name>A0AA88JB99_FICCA</name>
<proteinExistence type="predicted"/>
<evidence type="ECO:0000313" key="1">
    <source>
        <dbReference type="EMBL" id="GMN67535.1"/>
    </source>
</evidence>
<reference evidence="1" key="1">
    <citation type="submission" date="2023-07" db="EMBL/GenBank/DDBJ databases">
        <title>draft genome sequence of fig (Ficus carica).</title>
        <authorList>
            <person name="Takahashi T."/>
            <person name="Nishimura K."/>
        </authorList>
    </citation>
    <scope>NUCLEOTIDE SEQUENCE</scope>
</reference>